<dbReference type="InterPro" id="IPR046909">
    <property type="entry name" value="cREC_REC"/>
</dbReference>
<accession>A0ABR7QV04</accession>
<dbReference type="Proteomes" id="UP000651208">
    <property type="component" value="Unassembled WGS sequence"/>
</dbReference>
<sequence>MKIFLDDIRKPPNGWIQVYWPDEMINLLKTGFVEEISLDHDLGDDKRGTGYDVLLWIENAIVMKNFEPPKIKIHSSNISARRKMELAVTNINKLRR</sequence>
<dbReference type="RefSeq" id="WP_187754417.1">
    <property type="nucleotide sequence ID" value="NZ_JABURY010000005.1"/>
</dbReference>
<dbReference type="EMBL" id="JABURY010000005">
    <property type="protein sequence ID" value="MBC9129960.1"/>
    <property type="molecule type" value="Genomic_DNA"/>
</dbReference>
<reference evidence="2 3" key="1">
    <citation type="submission" date="2020-06" db="EMBL/GenBank/DDBJ databases">
        <title>Frischella cerana isolated from Apis cerana gut homogenate.</title>
        <authorList>
            <person name="Wolter L.A."/>
            <person name="Suenami S."/>
            <person name="Miyazaki R."/>
        </authorList>
    </citation>
    <scope>NUCLEOTIDE SEQUENCE [LARGE SCALE GENOMIC DNA]</scope>
    <source>
        <strain evidence="2 3">Ac13</strain>
    </source>
</reference>
<organism evidence="2 3">
    <name type="scientific">Frischella japonica</name>
    <dbReference type="NCBI Taxonomy" id="2741544"/>
    <lineage>
        <taxon>Bacteria</taxon>
        <taxon>Pseudomonadati</taxon>
        <taxon>Pseudomonadota</taxon>
        <taxon>Gammaproteobacteria</taxon>
        <taxon>Orbales</taxon>
        <taxon>Orbaceae</taxon>
        <taxon>Frischella</taxon>
    </lineage>
</organism>
<evidence type="ECO:0000313" key="2">
    <source>
        <dbReference type="EMBL" id="MBC9129960.1"/>
    </source>
</evidence>
<comment type="caution">
    <text evidence="2">The sequence shown here is derived from an EMBL/GenBank/DDBJ whole genome shotgun (WGS) entry which is preliminary data.</text>
</comment>
<evidence type="ECO:0000313" key="3">
    <source>
        <dbReference type="Proteomes" id="UP000651208"/>
    </source>
</evidence>
<proteinExistence type="predicted"/>
<dbReference type="Pfam" id="PF20274">
    <property type="entry name" value="cREC_REC"/>
    <property type="match status" value="1"/>
</dbReference>
<evidence type="ECO:0000259" key="1">
    <source>
        <dbReference type="Pfam" id="PF20274"/>
    </source>
</evidence>
<name>A0ABR7QV04_9GAMM</name>
<keyword evidence="3" id="KW-1185">Reference proteome</keyword>
<protein>
    <recommendedName>
        <fullName evidence="1">Cyclic-phosphate processing Receiver domain-containing protein</fullName>
    </recommendedName>
</protein>
<gene>
    <name evidence="2" type="ORF">FcAc13_01395</name>
</gene>
<feature type="domain" description="Cyclic-phosphate processing Receiver" evidence="1">
    <location>
        <begin position="1"/>
        <end position="88"/>
    </location>
</feature>